<reference evidence="2 3" key="1">
    <citation type="submission" date="2020-02" db="EMBL/GenBank/DDBJ databases">
        <authorList>
            <person name="Ferguson B K."/>
        </authorList>
    </citation>
    <scope>NUCLEOTIDE SEQUENCE [LARGE SCALE GENOMIC DNA]</scope>
</reference>
<gene>
    <name evidence="2" type="ORF">NTEN_LOCUS12161</name>
</gene>
<dbReference type="Proteomes" id="UP000479000">
    <property type="component" value="Unassembled WGS sequence"/>
</dbReference>
<feature type="region of interest" description="Disordered" evidence="1">
    <location>
        <begin position="51"/>
        <end position="88"/>
    </location>
</feature>
<accession>A0A6H5GRE8</accession>
<name>A0A6H5GRE8_9HEMI</name>
<evidence type="ECO:0000256" key="1">
    <source>
        <dbReference type="SAM" id="MobiDB-lite"/>
    </source>
</evidence>
<keyword evidence="3" id="KW-1185">Reference proteome</keyword>
<sequence length="189" mass="21311">MPAICTTLERSTSCSIWRGNALNTYQNTLRRRMPYKYTNSLSSMARMNWKETQSKRSLQGEPDGQGGSRFQGRPFRRGEPLEDSSLQQYGSSHAAVSALATTGRPIRGARLPMLAWSVSSGEPYDINLQAYESRVGIRISRILGAVPSLEHDCLIVPYLYRCRRDRRCKSKCGRMSAFSSPMIIWFCGS</sequence>
<evidence type="ECO:0000313" key="3">
    <source>
        <dbReference type="Proteomes" id="UP000479000"/>
    </source>
</evidence>
<organism evidence="2 3">
    <name type="scientific">Nesidiocoris tenuis</name>
    <dbReference type="NCBI Taxonomy" id="355587"/>
    <lineage>
        <taxon>Eukaryota</taxon>
        <taxon>Metazoa</taxon>
        <taxon>Ecdysozoa</taxon>
        <taxon>Arthropoda</taxon>
        <taxon>Hexapoda</taxon>
        <taxon>Insecta</taxon>
        <taxon>Pterygota</taxon>
        <taxon>Neoptera</taxon>
        <taxon>Paraneoptera</taxon>
        <taxon>Hemiptera</taxon>
        <taxon>Heteroptera</taxon>
        <taxon>Panheteroptera</taxon>
        <taxon>Cimicomorpha</taxon>
        <taxon>Miridae</taxon>
        <taxon>Dicyphina</taxon>
        <taxon>Nesidiocoris</taxon>
    </lineage>
</organism>
<dbReference type="EMBL" id="CADCXU010018190">
    <property type="protein sequence ID" value="CAB0006684.1"/>
    <property type="molecule type" value="Genomic_DNA"/>
</dbReference>
<protein>
    <submittedName>
        <fullName evidence="2">Uncharacterized protein</fullName>
    </submittedName>
</protein>
<dbReference type="AlphaFoldDB" id="A0A6H5GRE8"/>
<proteinExistence type="predicted"/>
<evidence type="ECO:0000313" key="2">
    <source>
        <dbReference type="EMBL" id="CAB0006684.1"/>
    </source>
</evidence>